<dbReference type="FunFam" id="1.10.3730.20:FF:000037">
    <property type="entry name" value="Nucleotide Sugar TransPorter family"/>
    <property type="match status" value="1"/>
</dbReference>
<evidence type="ECO:0000256" key="5">
    <source>
        <dbReference type="ARBA" id="ARBA00022692"/>
    </source>
</evidence>
<dbReference type="Gene3D" id="1.10.3730.20">
    <property type="match status" value="1"/>
</dbReference>
<evidence type="ECO:0000256" key="10">
    <source>
        <dbReference type="SAM" id="Phobius"/>
    </source>
</evidence>
<dbReference type="SUPFAM" id="SSF103481">
    <property type="entry name" value="Multidrug resistance efflux transporter EmrE"/>
    <property type="match status" value="1"/>
</dbReference>
<accession>A0AAV5TMW7</accession>
<keyword evidence="12" id="KW-1185">Reference proteome</keyword>
<dbReference type="AlphaFoldDB" id="A0AAV5TMW7"/>
<protein>
    <submittedName>
        <fullName evidence="11">Uncharacterized protein</fullName>
    </submittedName>
</protein>
<evidence type="ECO:0000256" key="9">
    <source>
        <dbReference type="SAM" id="MobiDB-lite"/>
    </source>
</evidence>
<keyword evidence="6 10" id="KW-1133">Transmembrane helix</keyword>
<evidence type="ECO:0000256" key="4">
    <source>
        <dbReference type="ARBA" id="ARBA00022597"/>
    </source>
</evidence>
<dbReference type="GO" id="GO:0000139">
    <property type="term" value="C:Golgi membrane"/>
    <property type="evidence" value="ECO:0007669"/>
    <property type="project" value="UniProtKB-SubCell"/>
</dbReference>
<keyword evidence="3" id="KW-0813">Transport</keyword>
<feature type="transmembrane region" description="Helical" evidence="10">
    <location>
        <begin position="366"/>
        <end position="386"/>
    </location>
</feature>
<keyword evidence="5 10" id="KW-0812">Transmembrane</keyword>
<feature type="region of interest" description="Disordered" evidence="9">
    <location>
        <begin position="422"/>
        <end position="452"/>
    </location>
</feature>
<dbReference type="Proteomes" id="UP001432027">
    <property type="component" value="Unassembled WGS sequence"/>
</dbReference>
<evidence type="ECO:0000256" key="8">
    <source>
        <dbReference type="ARBA" id="ARBA00023136"/>
    </source>
</evidence>
<dbReference type="PANTHER" id="PTHR10231">
    <property type="entry name" value="NUCLEOTIDE-SUGAR TRANSMEMBRANE TRANSPORTER"/>
    <property type="match status" value="1"/>
</dbReference>
<dbReference type="InterPro" id="IPR037185">
    <property type="entry name" value="EmrE-like"/>
</dbReference>
<dbReference type="NCBIfam" id="TIGR00803">
    <property type="entry name" value="nst"/>
    <property type="match status" value="2"/>
</dbReference>
<keyword evidence="4" id="KW-0762">Sugar transport</keyword>
<dbReference type="GO" id="GO:0015165">
    <property type="term" value="F:pyrimidine nucleotide-sugar transmembrane transporter activity"/>
    <property type="evidence" value="ECO:0007669"/>
    <property type="project" value="InterPro"/>
</dbReference>
<proteinExistence type="inferred from homology"/>
<comment type="subcellular location">
    <subcellularLocation>
        <location evidence="1">Golgi apparatus membrane</location>
        <topology evidence="1">Multi-pass membrane protein</topology>
    </subcellularLocation>
</comment>
<gene>
    <name evidence="11" type="ORF">PENTCL1PPCAC_17955</name>
</gene>
<keyword evidence="8 10" id="KW-0472">Membrane</keyword>
<dbReference type="PIRSF" id="PIRSF005799">
    <property type="entry name" value="UDP-gal_transpt"/>
    <property type="match status" value="1"/>
</dbReference>
<feature type="transmembrane region" description="Helical" evidence="10">
    <location>
        <begin position="34"/>
        <end position="52"/>
    </location>
</feature>
<dbReference type="EMBL" id="BTSX01000004">
    <property type="protein sequence ID" value="GMS95780.1"/>
    <property type="molecule type" value="Genomic_DNA"/>
</dbReference>
<evidence type="ECO:0000313" key="11">
    <source>
        <dbReference type="EMBL" id="GMS95780.1"/>
    </source>
</evidence>
<feature type="transmembrane region" description="Helical" evidence="10">
    <location>
        <begin position="105"/>
        <end position="126"/>
    </location>
</feature>
<organism evidence="11 12">
    <name type="scientific">Pristionchus entomophagus</name>
    <dbReference type="NCBI Taxonomy" id="358040"/>
    <lineage>
        <taxon>Eukaryota</taxon>
        <taxon>Metazoa</taxon>
        <taxon>Ecdysozoa</taxon>
        <taxon>Nematoda</taxon>
        <taxon>Chromadorea</taxon>
        <taxon>Rhabditida</taxon>
        <taxon>Rhabditina</taxon>
        <taxon>Diplogasteromorpha</taxon>
        <taxon>Diplogasteroidea</taxon>
        <taxon>Neodiplogasteridae</taxon>
        <taxon>Pristionchus</taxon>
    </lineage>
</organism>
<feature type="transmembrane region" description="Helical" evidence="10">
    <location>
        <begin position="293"/>
        <end position="312"/>
    </location>
</feature>
<feature type="transmembrane region" description="Helical" evidence="10">
    <location>
        <begin position="64"/>
        <end position="84"/>
    </location>
</feature>
<evidence type="ECO:0000256" key="1">
    <source>
        <dbReference type="ARBA" id="ARBA00004653"/>
    </source>
</evidence>
<feature type="transmembrane region" description="Helical" evidence="10">
    <location>
        <begin position="160"/>
        <end position="177"/>
    </location>
</feature>
<sequence length="452" mass="50356">MNDARYCRGEPPRHCGRRMVSEETMQKTIKYSSLGVLVFQNTSLVLFMRYAMTGDRPKFIKAISVFYGEIFKFVASLILCCFSHRSLTKGLSDIYTECVHKKMDFAKVLIPAVIYTIQNILLYVAVENLPAATFMVTYQLKILTTALFTVVVLKRPLSKQQWIALFFLFAGVAVVQYDQKMSEEREKAEMANKVAFINGTEMPLSHNPDELEQAFSVLLDTEFNDTFPMESTRLGVIPSSTPSLVTTTLSPHRKAKGENSIIGFIAVLTACVMSGFAGIYFEKILKGSSVSIWVRNFQLAGPSIIFSLLFAFGKDNKLIFKDGFDPVSVGSNMMQGFDWAVWTTVAISALGGLIVAVVIKFADNILKAFATSFAIVLNCVLAYFLFSFRPTMLFVVGAAMVIGAVFCYSVYPVRPTHKPLNVEEGKGTEMKNMKEDDGKEMSEEEKPLKGEA</sequence>
<feature type="transmembrane region" description="Helical" evidence="10">
    <location>
        <begin position="339"/>
        <end position="359"/>
    </location>
</feature>
<name>A0AAV5TMW7_9BILA</name>
<keyword evidence="7" id="KW-0333">Golgi apparatus</keyword>
<comment type="similarity">
    <text evidence="2">Belongs to the nucleotide-sugar transporter family. SLC35A subfamily.</text>
</comment>
<evidence type="ECO:0000256" key="6">
    <source>
        <dbReference type="ARBA" id="ARBA00022989"/>
    </source>
</evidence>
<dbReference type="InterPro" id="IPR007271">
    <property type="entry name" value="Nuc_sug_transpt"/>
</dbReference>
<reference evidence="11" key="1">
    <citation type="submission" date="2023-10" db="EMBL/GenBank/DDBJ databases">
        <title>Genome assembly of Pristionchus species.</title>
        <authorList>
            <person name="Yoshida K."/>
            <person name="Sommer R.J."/>
        </authorList>
    </citation>
    <scope>NUCLEOTIDE SEQUENCE</scope>
    <source>
        <strain evidence="11">RS0144</strain>
    </source>
</reference>
<feature type="transmembrane region" description="Helical" evidence="10">
    <location>
        <begin position="132"/>
        <end position="153"/>
    </location>
</feature>
<evidence type="ECO:0000256" key="2">
    <source>
        <dbReference type="ARBA" id="ARBA00009976"/>
    </source>
</evidence>
<evidence type="ECO:0000256" key="7">
    <source>
        <dbReference type="ARBA" id="ARBA00023034"/>
    </source>
</evidence>
<evidence type="ECO:0000256" key="3">
    <source>
        <dbReference type="ARBA" id="ARBA00022448"/>
    </source>
</evidence>
<evidence type="ECO:0000313" key="12">
    <source>
        <dbReference type="Proteomes" id="UP001432027"/>
    </source>
</evidence>
<feature type="transmembrane region" description="Helical" evidence="10">
    <location>
        <begin position="261"/>
        <end position="281"/>
    </location>
</feature>
<comment type="caution">
    <text evidence="11">The sequence shown here is derived from an EMBL/GenBank/DDBJ whole genome shotgun (WGS) entry which is preliminary data.</text>
</comment>
<feature type="transmembrane region" description="Helical" evidence="10">
    <location>
        <begin position="392"/>
        <end position="411"/>
    </location>
</feature>
<dbReference type="Pfam" id="PF04142">
    <property type="entry name" value="Nuc_sug_transp"/>
    <property type="match status" value="1"/>
</dbReference>